<dbReference type="SUPFAM" id="SSF81301">
    <property type="entry name" value="Nucleotidyltransferase"/>
    <property type="match status" value="1"/>
</dbReference>
<evidence type="ECO:0000256" key="3">
    <source>
        <dbReference type="ARBA" id="ARBA00022884"/>
    </source>
</evidence>
<dbReference type="AlphaFoldDB" id="A0A9P6L0C3"/>
<evidence type="ECO:0000256" key="4">
    <source>
        <dbReference type="RuleBase" id="RU003953"/>
    </source>
</evidence>
<evidence type="ECO:0000259" key="5">
    <source>
        <dbReference type="Pfam" id="PF01743"/>
    </source>
</evidence>
<dbReference type="SUPFAM" id="SSF81891">
    <property type="entry name" value="Poly A polymerase C-terminal region-like"/>
    <property type="match status" value="1"/>
</dbReference>
<name>A0A9P6L0C3_9MICR</name>
<dbReference type="GO" id="GO:0001680">
    <property type="term" value="P:tRNA 3'-terminal CCA addition"/>
    <property type="evidence" value="ECO:0007669"/>
    <property type="project" value="UniProtKB-ARBA"/>
</dbReference>
<reference evidence="6 7" key="1">
    <citation type="journal article" date="2020" name="Genome Biol. Evol.">
        <title>Comparative genomics of strictly vertically transmitted, feminizing microsporidia endosymbionts of amphipod crustaceans.</title>
        <authorList>
            <person name="Cormier A."/>
            <person name="Chebbi M.A."/>
            <person name="Giraud I."/>
            <person name="Wattier R."/>
            <person name="Teixeira M."/>
            <person name="Gilbert C."/>
            <person name="Rigaud T."/>
            <person name="Cordaux R."/>
        </authorList>
    </citation>
    <scope>NUCLEOTIDE SEQUENCE [LARGE SCALE GENOMIC DNA]</scope>
    <source>
        <strain evidence="6 7">Ou3-Ou53</strain>
    </source>
</reference>
<keyword evidence="3 4" id="KW-0694">RNA-binding</keyword>
<dbReference type="GO" id="GO:0003723">
    <property type="term" value="F:RNA binding"/>
    <property type="evidence" value="ECO:0007669"/>
    <property type="project" value="UniProtKB-KW"/>
</dbReference>
<dbReference type="Pfam" id="PF01743">
    <property type="entry name" value="PolyA_pol"/>
    <property type="match status" value="1"/>
</dbReference>
<evidence type="ECO:0000256" key="1">
    <source>
        <dbReference type="ARBA" id="ARBA00007265"/>
    </source>
</evidence>
<accession>A0A9P6L0C3</accession>
<dbReference type="GO" id="GO:0052929">
    <property type="term" value="F:ATP:3'-cytidine-cytidine-tRNA adenylyltransferase activity"/>
    <property type="evidence" value="ECO:0007669"/>
    <property type="project" value="TreeGrafter"/>
</dbReference>
<keyword evidence="7" id="KW-1185">Reference proteome</keyword>
<dbReference type="GO" id="GO:0052927">
    <property type="term" value="F:CC tRNA cytidylyltransferase activity"/>
    <property type="evidence" value="ECO:0007669"/>
    <property type="project" value="TreeGrafter"/>
</dbReference>
<dbReference type="EMBL" id="SBJO01000003">
    <property type="protein sequence ID" value="KAF9764972.1"/>
    <property type="molecule type" value="Genomic_DNA"/>
</dbReference>
<evidence type="ECO:0000313" key="7">
    <source>
        <dbReference type="Proteomes" id="UP000740883"/>
    </source>
</evidence>
<dbReference type="Gene3D" id="3.30.460.10">
    <property type="entry name" value="Beta Polymerase, domain 2"/>
    <property type="match status" value="1"/>
</dbReference>
<dbReference type="Proteomes" id="UP000740883">
    <property type="component" value="Unassembled WGS sequence"/>
</dbReference>
<protein>
    <submittedName>
        <fullName evidence="6">CCA tRNA nucleotidyltransferase 1</fullName>
    </submittedName>
</protein>
<proteinExistence type="inferred from homology"/>
<dbReference type="InterPro" id="IPR043519">
    <property type="entry name" value="NT_sf"/>
</dbReference>
<gene>
    <name evidence="6" type="ORF">NGRA_0111</name>
</gene>
<dbReference type="PANTHER" id="PTHR13734">
    <property type="entry name" value="TRNA-NUCLEOTIDYLTRANSFERASE"/>
    <property type="match status" value="1"/>
</dbReference>
<dbReference type="InterPro" id="IPR002646">
    <property type="entry name" value="PolA_pol_head_dom"/>
</dbReference>
<keyword evidence="2 4" id="KW-0808">Transferase</keyword>
<comment type="caution">
    <text evidence="6">The sequence shown here is derived from an EMBL/GenBank/DDBJ whole genome shotgun (WGS) entry which is preliminary data.</text>
</comment>
<dbReference type="Gene3D" id="1.10.3090.10">
    <property type="entry name" value="cca-adding enzyme, domain 2"/>
    <property type="match status" value="1"/>
</dbReference>
<organism evidence="6 7">
    <name type="scientific">Nosema granulosis</name>
    <dbReference type="NCBI Taxonomy" id="83296"/>
    <lineage>
        <taxon>Eukaryota</taxon>
        <taxon>Fungi</taxon>
        <taxon>Fungi incertae sedis</taxon>
        <taxon>Microsporidia</taxon>
        <taxon>Nosematidae</taxon>
        <taxon>Nosema</taxon>
    </lineage>
</organism>
<dbReference type="CDD" id="cd05398">
    <property type="entry name" value="NT_ClassII-CCAase"/>
    <property type="match status" value="1"/>
</dbReference>
<evidence type="ECO:0000313" key="6">
    <source>
        <dbReference type="EMBL" id="KAF9764972.1"/>
    </source>
</evidence>
<evidence type="ECO:0000256" key="2">
    <source>
        <dbReference type="ARBA" id="ARBA00022679"/>
    </source>
</evidence>
<comment type="similarity">
    <text evidence="1 4">Belongs to the tRNA nucleotidyltransferase/poly(A) polymerase family.</text>
</comment>
<feature type="domain" description="Poly A polymerase head" evidence="5">
    <location>
        <begin position="30"/>
        <end position="163"/>
    </location>
</feature>
<dbReference type="OrthoDB" id="445712at2759"/>
<sequence length="600" mass="68946">MKIKIEGYEEEIFNKVLDCSNQYFKDANPRVAGGWVRDKIMGCSSFDLDIALDGVSGYEFAMKLQELNSQGVSSAGLVKCNPEKSKHLETAVLNIDGHFIDFVNLRKETYTSTRIPKIEFGTPFEDAHRRDLTINALFYNIKTKEIEDFTGKGIEDLFKRCIRTPLDPSTTFKDDPLRILRVFRFHSKFSFAICDEIIQALKNEDLKAQLHEKVSKERINIELFKMINYPTGHIGIFDIINNGFVECIFDQKYENTPEQALKYFSNLTSVIIQHQSPTNLNYKFITESIMDSSHSSVMLNRFPDDSSSSSVMLNNNLIASKNFETSDSSYSCVNLNFDQQSSISDTTVVLNNFDISRDQNNVSFGSQNNVSFGSQNNISFGSQNNVSFGSQNNVSFGSQSTTLNHCDEFDTIPETFKDSRWIFNIYIILNIFSKKLITVKKKQMFLNFHIVKHALVCANKISDTINNIERGLSMLERINLADYSLYNLVFVAFYLKDLWFEVLVLEIAQRKQIGGDFEEVNEFINMLKKEKIPESIIYKSPLDVSTFQKELDIEAKYITCFSAESVIYKHSHSDISNDDLMAHLKNNKEEIIERHFLNRR</sequence>
<dbReference type="PANTHER" id="PTHR13734:SF5">
    <property type="entry name" value="CCA TRNA NUCLEOTIDYLTRANSFERASE, MITOCHONDRIAL"/>
    <property type="match status" value="1"/>
</dbReference>